<evidence type="ECO:0000313" key="1">
    <source>
        <dbReference type="EMBL" id="CAG6445578.1"/>
    </source>
</evidence>
<proteinExistence type="predicted"/>
<sequence length="165" mass="18462">MFETRLFCCVHRSRSSSHICGGTTGGSVIFRSSPVSSCCGSQGRSSPETMEHEMYGAKFDAATSTYMISSSIRNGAMPLAYGPICLGQTLGTHSLFLCLNYTLLFYFYIYNFSIFPPAPCYEHFSLILCGSFTKRKINLILQTFSHKLYQYTKSLCVSPKIRTFP</sequence>
<dbReference type="EMBL" id="HBUE01005079">
    <property type="protein sequence ID" value="CAG6445578.1"/>
    <property type="molecule type" value="Transcribed_RNA"/>
</dbReference>
<organism evidence="1">
    <name type="scientific">Culex pipiens</name>
    <name type="common">House mosquito</name>
    <dbReference type="NCBI Taxonomy" id="7175"/>
    <lineage>
        <taxon>Eukaryota</taxon>
        <taxon>Metazoa</taxon>
        <taxon>Ecdysozoa</taxon>
        <taxon>Arthropoda</taxon>
        <taxon>Hexapoda</taxon>
        <taxon>Insecta</taxon>
        <taxon>Pterygota</taxon>
        <taxon>Neoptera</taxon>
        <taxon>Endopterygota</taxon>
        <taxon>Diptera</taxon>
        <taxon>Nematocera</taxon>
        <taxon>Culicoidea</taxon>
        <taxon>Culicidae</taxon>
        <taxon>Culicinae</taxon>
        <taxon>Culicini</taxon>
        <taxon>Culex</taxon>
        <taxon>Culex</taxon>
    </lineage>
</organism>
<name>A0A8D7ZZ64_CULPI</name>
<protein>
    <submittedName>
        <fullName evidence="1">(northern house mosquito) hypothetical protein</fullName>
    </submittedName>
</protein>
<reference evidence="1" key="1">
    <citation type="submission" date="2021-05" db="EMBL/GenBank/DDBJ databases">
        <authorList>
            <person name="Alioto T."/>
            <person name="Alioto T."/>
            <person name="Gomez Garrido J."/>
        </authorList>
    </citation>
    <scope>NUCLEOTIDE SEQUENCE</scope>
</reference>
<accession>A0A8D7ZZ64</accession>
<dbReference type="AlphaFoldDB" id="A0A8D7ZZ64"/>